<gene>
    <name evidence="2" type="ORF">GCM10010448_30760</name>
</gene>
<evidence type="ECO:0000313" key="2">
    <source>
        <dbReference type="EMBL" id="GAA3045704.1"/>
    </source>
</evidence>
<dbReference type="InterPro" id="IPR050259">
    <property type="entry name" value="SDR"/>
</dbReference>
<sequence length="269" mass="28176">MSAPTPSASKVALITGSDSGIGRATAVRLAEAGMDIGITWHSDHKGAEETAEEVRGQGRRAVVAHLDLTRLPAAADTIDELSEELGRLDVLVNNAGTGTATPFLDLEPDDVRRVLDVDLLGPFLCGQRAARRMIRQGDGGRIVNVTSVHEHQPRVGAAPYCAAKGGLGLLTQVMALELAEHGITVNSVAPGEIATPMTGQEDADVHSRRRTGIPLGRPGDAREVAAVIAFLAGPDASYVTGASWSVDGGMLRMGPMAGSHLTSDDWRRP</sequence>
<dbReference type="Proteomes" id="UP001501532">
    <property type="component" value="Unassembled WGS sequence"/>
</dbReference>
<protein>
    <submittedName>
        <fullName evidence="2">SDR family oxidoreductase</fullName>
    </submittedName>
</protein>
<dbReference type="PRINTS" id="PR00081">
    <property type="entry name" value="GDHRDH"/>
</dbReference>
<dbReference type="InterPro" id="IPR002347">
    <property type="entry name" value="SDR_fam"/>
</dbReference>
<dbReference type="Pfam" id="PF13561">
    <property type="entry name" value="adh_short_C2"/>
    <property type="match status" value="1"/>
</dbReference>
<proteinExistence type="inferred from homology"/>
<dbReference type="Gene3D" id="3.40.50.720">
    <property type="entry name" value="NAD(P)-binding Rossmann-like Domain"/>
    <property type="match status" value="1"/>
</dbReference>
<dbReference type="NCBIfam" id="NF009384">
    <property type="entry name" value="PRK12743.1"/>
    <property type="match status" value="1"/>
</dbReference>
<dbReference type="PROSITE" id="PS00061">
    <property type="entry name" value="ADH_SHORT"/>
    <property type="match status" value="1"/>
</dbReference>
<organism evidence="2 3">
    <name type="scientific">Streptomyces glomeratus</name>
    <dbReference type="NCBI Taxonomy" id="284452"/>
    <lineage>
        <taxon>Bacteria</taxon>
        <taxon>Bacillati</taxon>
        <taxon>Actinomycetota</taxon>
        <taxon>Actinomycetes</taxon>
        <taxon>Kitasatosporales</taxon>
        <taxon>Streptomycetaceae</taxon>
        <taxon>Streptomyces</taxon>
    </lineage>
</organism>
<dbReference type="EMBL" id="BAAAUF010000020">
    <property type="protein sequence ID" value="GAA3045704.1"/>
    <property type="molecule type" value="Genomic_DNA"/>
</dbReference>
<comment type="similarity">
    <text evidence="1">Belongs to the short-chain dehydrogenases/reductases (SDR) family.</text>
</comment>
<reference evidence="3" key="1">
    <citation type="journal article" date="2019" name="Int. J. Syst. Evol. Microbiol.">
        <title>The Global Catalogue of Microorganisms (GCM) 10K type strain sequencing project: providing services to taxonomists for standard genome sequencing and annotation.</title>
        <authorList>
            <consortium name="The Broad Institute Genomics Platform"/>
            <consortium name="The Broad Institute Genome Sequencing Center for Infectious Disease"/>
            <person name="Wu L."/>
            <person name="Ma J."/>
        </authorList>
    </citation>
    <scope>NUCLEOTIDE SEQUENCE [LARGE SCALE GENOMIC DNA]</scope>
    <source>
        <strain evidence="3">JCM 9091</strain>
    </source>
</reference>
<evidence type="ECO:0000256" key="1">
    <source>
        <dbReference type="ARBA" id="ARBA00006484"/>
    </source>
</evidence>
<dbReference type="InterPro" id="IPR036291">
    <property type="entry name" value="NAD(P)-bd_dom_sf"/>
</dbReference>
<name>A0ABP6LMU0_9ACTN</name>
<accession>A0ABP6LMU0</accession>
<dbReference type="RefSeq" id="WP_234516594.1">
    <property type="nucleotide sequence ID" value="NZ_BAAAUF010000020.1"/>
</dbReference>
<dbReference type="PRINTS" id="PR00080">
    <property type="entry name" value="SDRFAMILY"/>
</dbReference>
<dbReference type="PANTHER" id="PTHR42879:SF2">
    <property type="entry name" value="3-OXOACYL-[ACYL-CARRIER-PROTEIN] REDUCTASE FABG"/>
    <property type="match status" value="1"/>
</dbReference>
<dbReference type="InterPro" id="IPR020904">
    <property type="entry name" value="Sc_DH/Rdtase_CS"/>
</dbReference>
<comment type="caution">
    <text evidence="2">The sequence shown here is derived from an EMBL/GenBank/DDBJ whole genome shotgun (WGS) entry which is preliminary data.</text>
</comment>
<keyword evidence="3" id="KW-1185">Reference proteome</keyword>
<dbReference type="PANTHER" id="PTHR42879">
    <property type="entry name" value="3-OXOACYL-(ACYL-CARRIER-PROTEIN) REDUCTASE"/>
    <property type="match status" value="1"/>
</dbReference>
<dbReference type="SUPFAM" id="SSF51735">
    <property type="entry name" value="NAD(P)-binding Rossmann-fold domains"/>
    <property type="match status" value="1"/>
</dbReference>
<evidence type="ECO:0000313" key="3">
    <source>
        <dbReference type="Proteomes" id="UP001501532"/>
    </source>
</evidence>